<evidence type="ECO:0000256" key="1">
    <source>
        <dbReference type="SAM" id="Phobius"/>
    </source>
</evidence>
<reference evidence="2 3" key="1">
    <citation type="submission" date="2017-08" db="EMBL/GenBank/DDBJ databases">
        <title>Genome sequence, comparative genomics and functional analysis of the highly adhesive Lactobacillus paracasei Kobulty strain.</title>
        <authorList>
            <person name="Koryszewska-Baginska A."/>
            <person name="Grynberg M."/>
            <person name="Aleksandrzak-Piekarczyk T."/>
        </authorList>
    </citation>
    <scope>NUCLEOTIDE SEQUENCE [LARGE SCALE GENOMIC DNA]</scope>
    <source>
        <strain evidence="2 3">IBB3423</strain>
    </source>
</reference>
<dbReference type="AlphaFoldDB" id="A0AAP9KVE8"/>
<accession>A0AAP9KVE8</accession>
<keyword evidence="1" id="KW-0472">Membrane</keyword>
<dbReference type="Proteomes" id="UP000423274">
    <property type="component" value="Chromosome"/>
</dbReference>
<feature type="transmembrane region" description="Helical" evidence="1">
    <location>
        <begin position="12"/>
        <end position="33"/>
    </location>
</feature>
<keyword evidence="1" id="KW-1133">Transmembrane helix</keyword>
<organism evidence="2 3">
    <name type="scientific">Lacticaseibacillus paracasei subsp. paracasei</name>
    <dbReference type="NCBI Taxonomy" id="47714"/>
    <lineage>
        <taxon>Bacteria</taxon>
        <taxon>Bacillati</taxon>
        <taxon>Bacillota</taxon>
        <taxon>Bacilli</taxon>
        <taxon>Lactobacillales</taxon>
        <taxon>Lactobacillaceae</taxon>
        <taxon>Lacticaseibacillus</taxon>
    </lineage>
</organism>
<proteinExistence type="predicted"/>
<protein>
    <submittedName>
        <fullName evidence="2">Uncharacterized protein</fullName>
    </submittedName>
</protein>
<gene>
    <name evidence="2" type="ORF">LCAKO_1551</name>
</gene>
<evidence type="ECO:0000313" key="3">
    <source>
        <dbReference type="Proteomes" id="UP000423274"/>
    </source>
</evidence>
<keyword evidence="1" id="KW-0812">Transmembrane</keyword>
<dbReference type="EMBL" id="CP022954">
    <property type="protein sequence ID" value="QGV18076.1"/>
    <property type="molecule type" value="Genomic_DNA"/>
</dbReference>
<evidence type="ECO:0000313" key="2">
    <source>
        <dbReference type="EMBL" id="QGV18076.1"/>
    </source>
</evidence>
<sequence length="37" mass="4345">MEFRFGLTAQKSLATLIAKLFVYLFVFFCDWPPEAED</sequence>
<name>A0AAP9KVE8_LACPA</name>